<dbReference type="Gene3D" id="3.50.50.60">
    <property type="entry name" value="FAD/NAD(P)-binding domain"/>
    <property type="match status" value="1"/>
</dbReference>
<dbReference type="GO" id="GO:0004324">
    <property type="term" value="F:ferredoxin-NADP+ reductase activity"/>
    <property type="evidence" value="ECO:0007669"/>
    <property type="project" value="UniProtKB-EC"/>
</dbReference>
<dbReference type="AlphaFoldDB" id="A0A846RYQ2"/>
<evidence type="ECO:0000259" key="8">
    <source>
        <dbReference type="Pfam" id="PF07992"/>
    </source>
</evidence>
<dbReference type="RefSeq" id="WP_167949182.1">
    <property type="nucleotide sequence ID" value="NZ_BAAAPQ010000026.1"/>
</dbReference>
<dbReference type="InterPro" id="IPR036188">
    <property type="entry name" value="FAD/NAD-bd_sf"/>
</dbReference>
<keyword evidence="10" id="KW-1185">Reference proteome</keyword>
<sequence length="428" mass="45704">MDADSPRHIAVIGSGPAGCFTAQALRRQWKDADITIFDRLASPYGLIRYGVAADHQHTKAVTRQFDRNFGSGDFRFAGNVEVGSDIDLDVIRAEFDIVVLATGRWRDRTLTVPGAHLDGVLVSGDIVNALNTVPRPNIPMPTIGRKVVVVGAGNVALDIVRFLIKTAADYADSDVSPEALDSYLSSPATEVTVLSRSPIASAKADVAMIRELGKIPGVRITVANASPAAEDNTLGRKREAAFAELASRDVDEVRAHVHFVFGATPSRVGGTTQVETVHLSAAPSGEASVIPADTVISAIGFDVNAPGHWHYAEEYDFTPSDTLGRIGPGLYRSGWLKRGPVGAIPANRSDAHQVAKEIIADVESGDCTINPEAGGYEALPASLTKQSVSFAHWGRIDSAERANAGESRIRRKFHDHEDMLAAARSQDS</sequence>
<dbReference type="EC" id="1.18.1.2" evidence="2"/>
<comment type="caution">
    <text evidence="9">The sequence shown here is derived from an EMBL/GenBank/DDBJ whole genome shotgun (WGS) entry which is preliminary data.</text>
</comment>
<organism evidence="9 10">
    <name type="scientific">Brevibacterium marinum</name>
    <dbReference type="NCBI Taxonomy" id="418643"/>
    <lineage>
        <taxon>Bacteria</taxon>
        <taxon>Bacillati</taxon>
        <taxon>Actinomycetota</taxon>
        <taxon>Actinomycetes</taxon>
        <taxon>Micrococcales</taxon>
        <taxon>Brevibacteriaceae</taxon>
        <taxon>Brevibacterium</taxon>
    </lineage>
</organism>
<dbReference type="Pfam" id="PF07992">
    <property type="entry name" value="Pyr_redox_2"/>
    <property type="match status" value="1"/>
</dbReference>
<gene>
    <name evidence="9" type="ORF">BKA07_000136</name>
</gene>
<evidence type="ECO:0000256" key="7">
    <source>
        <dbReference type="ARBA" id="ARBA00047776"/>
    </source>
</evidence>
<keyword evidence="6 9" id="KW-0560">Oxidoreductase</keyword>
<proteinExistence type="predicted"/>
<dbReference type="InterPro" id="IPR055275">
    <property type="entry name" value="Ferredox_Rdtase"/>
</dbReference>
<name>A0A846RYQ2_9MICO</name>
<dbReference type="Proteomes" id="UP000576792">
    <property type="component" value="Unassembled WGS sequence"/>
</dbReference>
<evidence type="ECO:0000256" key="2">
    <source>
        <dbReference type="ARBA" id="ARBA00013223"/>
    </source>
</evidence>
<evidence type="ECO:0000256" key="4">
    <source>
        <dbReference type="ARBA" id="ARBA00022827"/>
    </source>
</evidence>
<dbReference type="SUPFAM" id="SSF51971">
    <property type="entry name" value="Nucleotide-binding domain"/>
    <property type="match status" value="1"/>
</dbReference>
<evidence type="ECO:0000256" key="3">
    <source>
        <dbReference type="ARBA" id="ARBA00022630"/>
    </source>
</evidence>
<evidence type="ECO:0000256" key="5">
    <source>
        <dbReference type="ARBA" id="ARBA00022857"/>
    </source>
</evidence>
<evidence type="ECO:0000256" key="1">
    <source>
        <dbReference type="ARBA" id="ARBA00001974"/>
    </source>
</evidence>
<dbReference type="EMBL" id="JAATJN010000001">
    <property type="protein sequence ID" value="NJC55101.1"/>
    <property type="molecule type" value="Genomic_DNA"/>
</dbReference>
<keyword evidence="4" id="KW-0274">FAD</keyword>
<comment type="catalytic activity">
    <reaction evidence="7">
        <text>2 reduced [2Fe-2S]-[ferredoxin] + NADP(+) + H(+) = 2 oxidized [2Fe-2S]-[ferredoxin] + NADPH</text>
        <dbReference type="Rhea" id="RHEA:20125"/>
        <dbReference type="Rhea" id="RHEA-COMP:10000"/>
        <dbReference type="Rhea" id="RHEA-COMP:10001"/>
        <dbReference type="ChEBI" id="CHEBI:15378"/>
        <dbReference type="ChEBI" id="CHEBI:33737"/>
        <dbReference type="ChEBI" id="CHEBI:33738"/>
        <dbReference type="ChEBI" id="CHEBI:57783"/>
        <dbReference type="ChEBI" id="CHEBI:58349"/>
        <dbReference type="EC" id="1.18.1.2"/>
    </reaction>
</comment>
<dbReference type="PANTHER" id="PTHR48467:SF1">
    <property type="entry name" value="GLUTAMATE SYNTHASE 1 [NADH], CHLOROPLASTIC-LIKE"/>
    <property type="match status" value="1"/>
</dbReference>
<protein>
    <recommendedName>
        <fullName evidence="2">ferredoxin--NADP(+) reductase</fullName>
        <ecNumber evidence="2">1.18.1.2</ecNumber>
    </recommendedName>
</protein>
<dbReference type="InterPro" id="IPR023753">
    <property type="entry name" value="FAD/NAD-binding_dom"/>
</dbReference>
<dbReference type="PRINTS" id="PR00419">
    <property type="entry name" value="ADXRDTASE"/>
</dbReference>
<keyword evidence="5" id="KW-0521">NADP</keyword>
<comment type="cofactor">
    <cofactor evidence="1">
        <name>FAD</name>
        <dbReference type="ChEBI" id="CHEBI:57692"/>
    </cofactor>
</comment>
<dbReference type="Gene3D" id="3.40.50.720">
    <property type="entry name" value="NAD(P)-binding Rossmann-like Domain"/>
    <property type="match status" value="1"/>
</dbReference>
<reference evidence="9 10" key="1">
    <citation type="submission" date="2020-03" db="EMBL/GenBank/DDBJ databases">
        <title>Sequencing the genomes of 1000 actinobacteria strains.</title>
        <authorList>
            <person name="Klenk H.-P."/>
        </authorList>
    </citation>
    <scope>NUCLEOTIDE SEQUENCE [LARGE SCALE GENOMIC DNA]</scope>
    <source>
        <strain evidence="9 10">DSM 18964</strain>
    </source>
</reference>
<evidence type="ECO:0000256" key="6">
    <source>
        <dbReference type="ARBA" id="ARBA00023002"/>
    </source>
</evidence>
<evidence type="ECO:0000313" key="9">
    <source>
        <dbReference type="EMBL" id="NJC55101.1"/>
    </source>
</evidence>
<accession>A0A846RYQ2</accession>
<evidence type="ECO:0000313" key="10">
    <source>
        <dbReference type="Proteomes" id="UP000576792"/>
    </source>
</evidence>
<dbReference type="PANTHER" id="PTHR48467">
    <property type="entry name" value="GLUTAMATE SYNTHASE 1 [NADH], CHLOROPLASTIC-LIKE"/>
    <property type="match status" value="1"/>
</dbReference>
<keyword evidence="3" id="KW-0285">Flavoprotein</keyword>
<feature type="domain" description="FAD/NAD(P)-binding" evidence="8">
    <location>
        <begin position="8"/>
        <end position="305"/>
    </location>
</feature>